<feature type="compositionally biased region" description="Basic residues" evidence="1">
    <location>
        <begin position="97"/>
        <end position="108"/>
    </location>
</feature>
<reference evidence="2 3" key="1">
    <citation type="journal article" date="2015" name="Genome Biol. Evol.">
        <title>Phylogenomic analyses indicate that early fungi evolved digesting cell walls of algal ancestors of land plants.</title>
        <authorList>
            <person name="Chang Y."/>
            <person name="Wang S."/>
            <person name="Sekimoto S."/>
            <person name="Aerts A.L."/>
            <person name="Choi C."/>
            <person name="Clum A."/>
            <person name="LaButti K.M."/>
            <person name="Lindquist E.A."/>
            <person name="Yee Ngan C."/>
            <person name="Ohm R.A."/>
            <person name="Salamov A.A."/>
            <person name="Grigoriev I.V."/>
            <person name="Spatafora J.W."/>
            <person name="Berbee M.L."/>
        </authorList>
    </citation>
    <scope>NUCLEOTIDE SEQUENCE [LARGE SCALE GENOMIC DNA]</scope>
    <source>
        <strain evidence="2 3">NRRL 1564</strain>
    </source>
</reference>
<evidence type="ECO:0000313" key="3">
    <source>
        <dbReference type="Proteomes" id="UP000242474"/>
    </source>
</evidence>
<accession>A0A2G5BAN5</accession>
<dbReference type="EMBL" id="KZ303502">
    <property type="protein sequence ID" value="PIA16074.1"/>
    <property type="molecule type" value="Genomic_DNA"/>
</dbReference>
<dbReference type="OrthoDB" id="5568663at2759"/>
<evidence type="ECO:0000313" key="2">
    <source>
        <dbReference type="EMBL" id="PIA16074.1"/>
    </source>
</evidence>
<feature type="region of interest" description="Disordered" evidence="1">
    <location>
        <begin position="1"/>
        <end position="248"/>
    </location>
</feature>
<dbReference type="Pfam" id="PF15365">
    <property type="entry name" value="PNRC"/>
    <property type="match status" value="1"/>
</dbReference>
<feature type="compositionally biased region" description="Low complexity" evidence="1">
    <location>
        <begin position="39"/>
        <end position="63"/>
    </location>
</feature>
<evidence type="ECO:0000256" key="1">
    <source>
        <dbReference type="SAM" id="MobiDB-lite"/>
    </source>
</evidence>
<feature type="region of interest" description="Disordered" evidence="1">
    <location>
        <begin position="351"/>
        <end position="371"/>
    </location>
</feature>
<dbReference type="AlphaFoldDB" id="A0A2G5BAN5"/>
<feature type="compositionally biased region" description="Polar residues" evidence="1">
    <location>
        <begin position="1"/>
        <end position="13"/>
    </location>
</feature>
<name>A0A2G5BAN5_COERN</name>
<keyword evidence="3" id="KW-1185">Reference proteome</keyword>
<protein>
    <submittedName>
        <fullName evidence="2">Uncharacterized protein</fullName>
    </submittedName>
</protein>
<feature type="compositionally biased region" description="Polar residues" evidence="1">
    <location>
        <begin position="64"/>
        <end position="79"/>
    </location>
</feature>
<sequence length="371" mass="40237">MAPHNCSVSSRRMTSSNLTNTGSSGNVSNVSHNRPATSSPRNNNNNSGKRQKQQQQQQRPQRGLSTNPAKDAQQRQQSAGRGKPGPNQRKSEDGARPKAKRSGRRQKKIVLLTRDASDGEQQSLLARLAPDPPPPSSSRRSIAGGNSSPGTGKRGRQTSPVVEDVHSNQRMHTPTPKQQQQQQQTVQSVLYSPTPRRAGSGPMRGGSPGGSARSNHYAGASFNNSPAPNTLPLPPSFLTTPTKSTPRREAPLAMRDEDVFGMPGGSEYSMHHPPPALVAPAFDERTRHLQSMLDPATHAMLRPPPVMQQPYNHSHSAVDLSHQYPQDSDMESMFQKLRLAMDLAQKRPATVNPVTSVPGNNNSHLTPVHNA</sequence>
<organism evidence="2 3">
    <name type="scientific">Coemansia reversa (strain ATCC 12441 / NRRL 1564)</name>
    <dbReference type="NCBI Taxonomy" id="763665"/>
    <lineage>
        <taxon>Eukaryota</taxon>
        <taxon>Fungi</taxon>
        <taxon>Fungi incertae sedis</taxon>
        <taxon>Zoopagomycota</taxon>
        <taxon>Kickxellomycotina</taxon>
        <taxon>Kickxellomycetes</taxon>
        <taxon>Kickxellales</taxon>
        <taxon>Kickxellaceae</taxon>
        <taxon>Coemansia</taxon>
    </lineage>
</organism>
<dbReference type="GO" id="GO:0016071">
    <property type="term" value="P:mRNA metabolic process"/>
    <property type="evidence" value="ECO:0007669"/>
    <property type="project" value="UniProtKB-ARBA"/>
</dbReference>
<dbReference type="Proteomes" id="UP000242474">
    <property type="component" value="Unassembled WGS sequence"/>
</dbReference>
<dbReference type="InterPro" id="IPR028322">
    <property type="entry name" value="PNRC-like_rgn"/>
</dbReference>
<gene>
    <name evidence="2" type="ORF">COEREDRAFT_87289</name>
</gene>
<proteinExistence type="predicted"/>
<feature type="compositionally biased region" description="Polar residues" evidence="1">
    <location>
        <begin position="352"/>
        <end position="365"/>
    </location>
</feature>
<feature type="compositionally biased region" description="Polar residues" evidence="1">
    <location>
        <begin position="168"/>
        <end position="177"/>
    </location>
</feature>
<feature type="compositionally biased region" description="Low complexity" evidence="1">
    <location>
        <begin position="14"/>
        <end position="31"/>
    </location>
</feature>